<dbReference type="InterPro" id="IPR039935">
    <property type="entry name" value="YML079W-like"/>
</dbReference>
<dbReference type="PANTHER" id="PTHR33387:SF3">
    <property type="entry name" value="DUF985 DOMAIN-CONTAINING PROTEIN"/>
    <property type="match status" value="1"/>
</dbReference>
<dbReference type="SUPFAM" id="SSF51182">
    <property type="entry name" value="RmlC-like cupins"/>
    <property type="match status" value="1"/>
</dbReference>
<dbReference type="PANTHER" id="PTHR33387">
    <property type="entry name" value="RMLC-LIKE JELLY ROLL FOLD PROTEIN"/>
    <property type="match status" value="1"/>
</dbReference>
<accession>A0ABW0Z7K2</accession>
<organism evidence="2 3">
    <name type="scientific">Streptomyces gamaensis</name>
    <dbReference type="NCBI Taxonomy" id="1763542"/>
    <lineage>
        <taxon>Bacteria</taxon>
        <taxon>Bacillati</taxon>
        <taxon>Actinomycetota</taxon>
        <taxon>Actinomycetes</taxon>
        <taxon>Kitasatosporales</taxon>
        <taxon>Streptomycetaceae</taxon>
        <taxon>Streptomyces</taxon>
    </lineage>
</organism>
<evidence type="ECO:0000313" key="3">
    <source>
        <dbReference type="Proteomes" id="UP001596083"/>
    </source>
</evidence>
<dbReference type="Gene3D" id="2.60.120.10">
    <property type="entry name" value="Jelly Rolls"/>
    <property type="match status" value="1"/>
</dbReference>
<sequence length="145" mass="15699">MANISALVTLLGLEPHVEGGWFKETWKTPVVARPDGYDGPRAYATGIYFLLHPGEISRWHRVRSDELWLWHRGGPLRMRLGGSGGAPDEAGATETVLGPGVESGERPQFLVPGGVWQSAEPAGDEPVLVSCVVAPGFDFADFEME</sequence>
<dbReference type="InterPro" id="IPR009327">
    <property type="entry name" value="Cupin_DUF985"/>
</dbReference>
<protein>
    <submittedName>
        <fullName evidence="2">Cupin domain-containing protein</fullName>
    </submittedName>
</protein>
<dbReference type="Proteomes" id="UP001596083">
    <property type="component" value="Unassembled WGS sequence"/>
</dbReference>
<dbReference type="InterPro" id="IPR014710">
    <property type="entry name" value="RmlC-like_jellyroll"/>
</dbReference>
<feature type="domain" description="DUF985" evidence="1">
    <location>
        <begin position="6"/>
        <end position="144"/>
    </location>
</feature>
<reference evidence="3" key="1">
    <citation type="journal article" date="2019" name="Int. J. Syst. Evol. Microbiol.">
        <title>The Global Catalogue of Microorganisms (GCM) 10K type strain sequencing project: providing services to taxonomists for standard genome sequencing and annotation.</title>
        <authorList>
            <consortium name="The Broad Institute Genomics Platform"/>
            <consortium name="The Broad Institute Genome Sequencing Center for Infectious Disease"/>
            <person name="Wu L."/>
            <person name="Ma J."/>
        </authorList>
    </citation>
    <scope>NUCLEOTIDE SEQUENCE [LARGE SCALE GENOMIC DNA]</scope>
    <source>
        <strain evidence="3">CGMCC 4.7304</strain>
    </source>
</reference>
<dbReference type="CDD" id="cd06121">
    <property type="entry name" value="cupin_YML079wp"/>
    <property type="match status" value="1"/>
</dbReference>
<proteinExistence type="predicted"/>
<dbReference type="RefSeq" id="WP_390319710.1">
    <property type="nucleotide sequence ID" value="NZ_JBHSPB010000017.1"/>
</dbReference>
<gene>
    <name evidence="2" type="ORF">ACFP1Z_25215</name>
</gene>
<name>A0ABW0Z7K2_9ACTN</name>
<comment type="caution">
    <text evidence="2">The sequence shown here is derived from an EMBL/GenBank/DDBJ whole genome shotgun (WGS) entry which is preliminary data.</text>
</comment>
<dbReference type="InterPro" id="IPR011051">
    <property type="entry name" value="RmlC_Cupin_sf"/>
</dbReference>
<keyword evidence="3" id="KW-1185">Reference proteome</keyword>
<dbReference type="Pfam" id="PF06172">
    <property type="entry name" value="Cupin_5"/>
    <property type="match status" value="1"/>
</dbReference>
<evidence type="ECO:0000313" key="2">
    <source>
        <dbReference type="EMBL" id="MFC5723469.1"/>
    </source>
</evidence>
<dbReference type="EMBL" id="JBHSPB010000017">
    <property type="protein sequence ID" value="MFC5723469.1"/>
    <property type="molecule type" value="Genomic_DNA"/>
</dbReference>
<evidence type="ECO:0000259" key="1">
    <source>
        <dbReference type="Pfam" id="PF06172"/>
    </source>
</evidence>